<dbReference type="PANTHER" id="PTHR33204:SF29">
    <property type="entry name" value="TRANSCRIPTIONAL REGULATOR"/>
    <property type="match status" value="1"/>
</dbReference>
<dbReference type="AlphaFoldDB" id="A0A430AGK6"/>
<dbReference type="Pfam" id="PF01638">
    <property type="entry name" value="HxlR"/>
    <property type="match status" value="1"/>
</dbReference>
<gene>
    <name evidence="5" type="ORF">CBF30_07170</name>
</gene>
<evidence type="ECO:0000313" key="6">
    <source>
        <dbReference type="Proteomes" id="UP000288669"/>
    </source>
</evidence>
<keyword evidence="1" id="KW-0805">Transcription regulation</keyword>
<organism evidence="5 6">
    <name type="scientific">Vagococcus entomophilus</name>
    <dbReference type="NCBI Taxonomy" id="1160095"/>
    <lineage>
        <taxon>Bacteria</taxon>
        <taxon>Bacillati</taxon>
        <taxon>Bacillota</taxon>
        <taxon>Bacilli</taxon>
        <taxon>Lactobacillales</taxon>
        <taxon>Enterococcaceae</taxon>
        <taxon>Vagococcus</taxon>
    </lineage>
</organism>
<proteinExistence type="predicted"/>
<evidence type="ECO:0000256" key="2">
    <source>
        <dbReference type="ARBA" id="ARBA00023125"/>
    </source>
</evidence>
<sequence>MQNNTPEYQKFFSSLAEFKDGQDCPIIQALVFLQGKWHSRIIFFLLKNDTLRFGELKKRLPPITNTVLATSLKELEQREIIARKQFNEVPPHVEYSLTERGKSLLPVYVELGKWQQNTQTH</sequence>
<evidence type="ECO:0000313" key="5">
    <source>
        <dbReference type="EMBL" id="RSU07031.1"/>
    </source>
</evidence>
<evidence type="ECO:0000256" key="1">
    <source>
        <dbReference type="ARBA" id="ARBA00023015"/>
    </source>
</evidence>
<dbReference type="PROSITE" id="PS51118">
    <property type="entry name" value="HTH_HXLR"/>
    <property type="match status" value="1"/>
</dbReference>
<dbReference type="SUPFAM" id="SSF46785">
    <property type="entry name" value="Winged helix' DNA-binding domain"/>
    <property type="match status" value="1"/>
</dbReference>
<evidence type="ECO:0000259" key="4">
    <source>
        <dbReference type="PROSITE" id="PS51118"/>
    </source>
</evidence>
<reference evidence="5 6" key="1">
    <citation type="submission" date="2017-05" db="EMBL/GenBank/DDBJ databases">
        <title>Vagococcus spp. assemblies.</title>
        <authorList>
            <person name="Gulvik C.A."/>
        </authorList>
    </citation>
    <scope>NUCLEOTIDE SEQUENCE [LARGE SCALE GENOMIC DNA]</scope>
    <source>
        <strain evidence="5 6">DSM 24756</strain>
    </source>
</reference>
<dbReference type="PANTHER" id="PTHR33204">
    <property type="entry name" value="TRANSCRIPTIONAL REGULATOR, MARR FAMILY"/>
    <property type="match status" value="1"/>
</dbReference>
<dbReference type="Proteomes" id="UP000288669">
    <property type="component" value="Unassembled WGS sequence"/>
</dbReference>
<accession>A0A430AGK6</accession>
<evidence type="ECO:0000256" key="3">
    <source>
        <dbReference type="ARBA" id="ARBA00023163"/>
    </source>
</evidence>
<dbReference type="OrthoDB" id="9791143at2"/>
<dbReference type="InterPro" id="IPR036390">
    <property type="entry name" value="WH_DNA-bd_sf"/>
</dbReference>
<keyword evidence="3" id="KW-0804">Transcription</keyword>
<keyword evidence="2" id="KW-0238">DNA-binding</keyword>
<keyword evidence="6" id="KW-1185">Reference proteome</keyword>
<dbReference type="InterPro" id="IPR036388">
    <property type="entry name" value="WH-like_DNA-bd_sf"/>
</dbReference>
<protein>
    <submittedName>
        <fullName evidence="5">HxlR family transcriptional regulator</fullName>
    </submittedName>
</protein>
<dbReference type="EMBL" id="NGJZ01000002">
    <property type="protein sequence ID" value="RSU07031.1"/>
    <property type="molecule type" value="Genomic_DNA"/>
</dbReference>
<dbReference type="InterPro" id="IPR002577">
    <property type="entry name" value="HTH_HxlR"/>
</dbReference>
<dbReference type="Gene3D" id="1.10.10.10">
    <property type="entry name" value="Winged helix-like DNA-binding domain superfamily/Winged helix DNA-binding domain"/>
    <property type="match status" value="1"/>
</dbReference>
<dbReference type="RefSeq" id="WP_126824369.1">
    <property type="nucleotide sequence ID" value="NZ_JBHLWU010000002.1"/>
</dbReference>
<dbReference type="GO" id="GO:0003677">
    <property type="term" value="F:DNA binding"/>
    <property type="evidence" value="ECO:0007669"/>
    <property type="project" value="UniProtKB-KW"/>
</dbReference>
<comment type="caution">
    <text evidence="5">The sequence shown here is derived from an EMBL/GenBank/DDBJ whole genome shotgun (WGS) entry which is preliminary data.</text>
</comment>
<feature type="domain" description="HTH hxlR-type" evidence="4">
    <location>
        <begin position="24"/>
        <end position="121"/>
    </location>
</feature>
<name>A0A430AGK6_9ENTE</name>